<dbReference type="InterPro" id="IPR032710">
    <property type="entry name" value="NTF2-like_dom_sf"/>
</dbReference>
<evidence type="ECO:0000259" key="3">
    <source>
        <dbReference type="SMART" id="SM00978"/>
    </source>
</evidence>
<keyword evidence="1" id="KW-0812">Transmembrane</keyword>
<accession>A0A4R3HW41</accession>
<dbReference type="EMBL" id="SLZQ01000005">
    <property type="protein sequence ID" value="TCS36994.1"/>
    <property type="molecule type" value="Genomic_DNA"/>
</dbReference>
<dbReference type="AlphaFoldDB" id="A0A4R3HW41"/>
<dbReference type="InterPro" id="IPR007379">
    <property type="entry name" value="Tim44-like_dom"/>
</dbReference>
<feature type="chain" id="PRO_5020300036" evidence="2">
    <location>
        <begin position="22"/>
        <end position="237"/>
    </location>
</feature>
<evidence type="ECO:0000256" key="1">
    <source>
        <dbReference type="SAM" id="Phobius"/>
    </source>
</evidence>
<keyword evidence="5" id="KW-1185">Reference proteome</keyword>
<feature type="domain" description="Tim44-like" evidence="3">
    <location>
        <begin position="105"/>
        <end position="236"/>
    </location>
</feature>
<dbReference type="Pfam" id="PF04280">
    <property type="entry name" value="Tim44"/>
    <property type="match status" value="1"/>
</dbReference>
<dbReference type="Gene3D" id="3.10.450.240">
    <property type="match status" value="1"/>
</dbReference>
<proteinExistence type="predicted"/>
<keyword evidence="1" id="KW-0472">Membrane</keyword>
<name>A0A4R3HW41_PAULE</name>
<dbReference type="PANTHER" id="PTHR41542">
    <property type="entry name" value="BLL5807 PROTEIN"/>
    <property type="match status" value="1"/>
</dbReference>
<dbReference type="PANTHER" id="PTHR41542:SF1">
    <property type="entry name" value="BLL5807 PROTEIN"/>
    <property type="match status" value="1"/>
</dbReference>
<reference evidence="4 5" key="1">
    <citation type="submission" date="2019-03" db="EMBL/GenBank/DDBJ databases">
        <title>Genomic Encyclopedia of Type Strains, Phase IV (KMG-IV): sequencing the most valuable type-strain genomes for metagenomic binning, comparative biology and taxonomic classification.</title>
        <authorList>
            <person name="Goeker M."/>
        </authorList>
    </citation>
    <scope>NUCLEOTIDE SEQUENCE [LARGE SCALE GENOMIC DNA]</scope>
    <source>
        <strain evidence="4 5">DSM 7445</strain>
    </source>
</reference>
<dbReference type="RefSeq" id="WP_207907253.1">
    <property type="nucleotide sequence ID" value="NZ_SLZQ01000005.1"/>
</dbReference>
<evidence type="ECO:0000313" key="4">
    <source>
        <dbReference type="EMBL" id="TCS36994.1"/>
    </source>
</evidence>
<feature type="transmembrane region" description="Helical" evidence="1">
    <location>
        <begin position="42"/>
        <end position="61"/>
    </location>
</feature>
<keyword evidence="1" id="KW-1133">Transmembrane helix</keyword>
<gene>
    <name evidence="4" type="ORF">EDC30_105216</name>
</gene>
<protein>
    <submittedName>
        <fullName evidence="4">Putative lipid-binding transport protein (Tim44 family)</fullName>
    </submittedName>
</protein>
<dbReference type="Proteomes" id="UP000295382">
    <property type="component" value="Unassembled WGS sequence"/>
</dbReference>
<evidence type="ECO:0000256" key="2">
    <source>
        <dbReference type="SAM" id="SignalP"/>
    </source>
</evidence>
<evidence type="ECO:0000313" key="5">
    <source>
        <dbReference type="Proteomes" id="UP000295382"/>
    </source>
</evidence>
<sequence length="237" mass="26395">MKKCLNAVLVVAALGASSLHAESSLPHESEGLWEALRHHPPLMIVVLAGLVLLLGLAIVLWRRAAGRGEPPVFENTYDSGFDTIMPAQRRDRPVRTLAANTDGPRTDTVVAPWSVPADFDVPRFLRKSKAAFIRLQAAWDQADLQDIRRFTTRELFAEFCRQLKDRGGVPNVTEVVTLGAELHSVETVDEYYVAKVKFSGVIREDIDAPEAPFSEVWQLSKPLDGHRSWIVAGIEQY</sequence>
<organism evidence="4 5">
    <name type="scientific">Paucimonas lemoignei</name>
    <name type="common">Pseudomonas lemoignei</name>
    <dbReference type="NCBI Taxonomy" id="29443"/>
    <lineage>
        <taxon>Bacteria</taxon>
        <taxon>Pseudomonadati</taxon>
        <taxon>Pseudomonadota</taxon>
        <taxon>Betaproteobacteria</taxon>
        <taxon>Burkholderiales</taxon>
        <taxon>Burkholderiaceae</taxon>
        <taxon>Paucimonas</taxon>
    </lineage>
</organism>
<feature type="signal peptide" evidence="2">
    <location>
        <begin position="1"/>
        <end position="21"/>
    </location>
</feature>
<dbReference type="SMART" id="SM00978">
    <property type="entry name" value="Tim44"/>
    <property type="match status" value="1"/>
</dbReference>
<comment type="caution">
    <text evidence="4">The sequence shown here is derived from an EMBL/GenBank/DDBJ whole genome shotgun (WGS) entry which is preliminary data.</text>
</comment>
<dbReference type="SUPFAM" id="SSF54427">
    <property type="entry name" value="NTF2-like"/>
    <property type="match status" value="1"/>
</dbReference>
<keyword evidence="2" id="KW-0732">Signal</keyword>